<evidence type="ECO:0000256" key="1">
    <source>
        <dbReference type="SAM" id="MobiDB-lite"/>
    </source>
</evidence>
<comment type="caution">
    <text evidence="2">The sequence shown here is derived from an EMBL/GenBank/DDBJ whole genome shotgun (WGS) entry which is preliminary data.</text>
</comment>
<name>A0AAV5DKW7_ELECO</name>
<feature type="region of interest" description="Disordered" evidence="1">
    <location>
        <begin position="1"/>
        <end position="25"/>
    </location>
</feature>
<keyword evidence="3" id="KW-1185">Reference proteome</keyword>
<feature type="region of interest" description="Disordered" evidence="1">
    <location>
        <begin position="39"/>
        <end position="75"/>
    </location>
</feature>
<proteinExistence type="predicted"/>
<evidence type="ECO:0000313" key="3">
    <source>
        <dbReference type="Proteomes" id="UP001054889"/>
    </source>
</evidence>
<evidence type="ECO:0000313" key="2">
    <source>
        <dbReference type="EMBL" id="GJN11105.1"/>
    </source>
</evidence>
<accession>A0AAV5DKW7</accession>
<organism evidence="2 3">
    <name type="scientific">Eleusine coracana subsp. coracana</name>
    <dbReference type="NCBI Taxonomy" id="191504"/>
    <lineage>
        <taxon>Eukaryota</taxon>
        <taxon>Viridiplantae</taxon>
        <taxon>Streptophyta</taxon>
        <taxon>Embryophyta</taxon>
        <taxon>Tracheophyta</taxon>
        <taxon>Spermatophyta</taxon>
        <taxon>Magnoliopsida</taxon>
        <taxon>Liliopsida</taxon>
        <taxon>Poales</taxon>
        <taxon>Poaceae</taxon>
        <taxon>PACMAD clade</taxon>
        <taxon>Chloridoideae</taxon>
        <taxon>Cynodonteae</taxon>
        <taxon>Eleusininae</taxon>
        <taxon>Eleusine</taxon>
    </lineage>
</organism>
<gene>
    <name evidence="2" type="primary">ga29272</name>
    <name evidence="2" type="ORF">PR202_ga29272</name>
</gene>
<dbReference type="AlphaFoldDB" id="A0AAV5DKW7"/>
<protein>
    <submittedName>
        <fullName evidence="2">Uncharacterized protein</fullName>
    </submittedName>
</protein>
<reference evidence="2" key="2">
    <citation type="submission" date="2021-12" db="EMBL/GenBank/DDBJ databases">
        <title>Resequencing data analysis of finger millet.</title>
        <authorList>
            <person name="Hatakeyama M."/>
            <person name="Aluri S."/>
            <person name="Balachadran M.T."/>
            <person name="Sivarajan S.R."/>
            <person name="Poveda L."/>
            <person name="Shimizu-Inatsugi R."/>
            <person name="Schlapbach R."/>
            <person name="Sreeman S.M."/>
            <person name="Shimizu K.K."/>
        </authorList>
    </citation>
    <scope>NUCLEOTIDE SEQUENCE</scope>
</reference>
<reference evidence="2" key="1">
    <citation type="journal article" date="2018" name="DNA Res.">
        <title>Multiple hybrid de novo genome assembly of finger millet, an orphan allotetraploid crop.</title>
        <authorList>
            <person name="Hatakeyama M."/>
            <person name="Aluri S."/>
            <person name="Balachadran M.T."/>
            <person name="Sivarajan S.R."/>
            <person name="Patrignani A."/>
            <person name="Gruter S."/>
            <person name="Poveda L."/>
            <person name="Shimizu-Inatsugi R."/>
            <person name="Baeten J."/>
            <person name="Francoijs K.J."/>
            <person name="Nataraja K.N."/>
            <person name="Reddy Y.A.N."/>
            <person name="Phadnis S."/>
            <person name="Ravikumar R.L."/>
            <person name="Schlapbach R."/>
            <person name="Sreeman S.M."/>
            <person name="Shimizu K.K."/>
        </authorList>
    </citation>
    <scope>NUCLEOTIDE SEQUENCE</scope>
</reference>
<dbReference type="Proteomes" id="UP001054889">
    <property type="component" value="Unassembled WGS sequence"/>
</dbReference>
<dbReference type="EMBL" id="BQKI01000018">
    <property type="protein sequence ID" value="GJN11105.1"/>
    <property type="molecule type" value="Genomic_DNA"/>
</dbReference>
<sequence length="75" mass="7987">MAARLSGGTTMRRSQGARKPASNRCAEEVNWDVVVEAEAEAGTSSPARSPLRLLHTPFHAPTASPHLPSPPSRMP</sequence>